<comment type="caution">
    <text evidence="2">The sequence shown here is derived from an EMBL/GenBank/DDBJ whole genome shotgun (WGS) entry which is preliminary data.</text>
</comment>
<dbReference type="AlphaFoldDB" id="A0AAP0HXY7"/>
<evidence type="ECO:0000313" key="2">
    <source>
        <dbReference type="EMBL" id="KAK9100681.1"/>
    </source>
</evidence>
<gene>
    <name evidence="2" type="ORF">Scep_024111</name>
</gene>
<dbReference type="EMBL" id="JBBNAG010000010">
    <property type="protein sequence ID" value="KAK9100681.1"/>
    <property type="molecule type" value="Genomic_DNA"/>
</dbReference>
<sequence length="76" mass="9057">MSISFNAVELMLFFCTQLSSNEKRNRDKKCKYNYMFYKAHFGKALNFCYLLCFHINANFSYSFFICIISIMLSCEL</sequence>
<keyword evidence="1" id="KW-1133">Transmembrane helix</keyword>
<dbReference type="Proteomes" id="UP001419268">
    <property type="component" value="Unassembled WGS sequence"/>
</dbReference>
<feature type="transmembrane region" description="Helical" evidence="1">
    <location>
        <begin position="47"/>
        <end position="72"/>
    </location>
</feature>
<evidence type="ECO:0000313" key="3">
    <source>
        <dbReference type="Proteomes" id="UP001419268"/>
    </source>
</evidence>
<evidence type="ECO:0000256" key="1">
    <source>
        <dbReference type="SAM" id="Phobius"/>
    </source>
</evidence>
<protein>
    <submittedName>
        <fullName evidence="2">Uncharacterized protein</fullName>
    </submittedName>
</protein>
<proteinExistence type="predicted"/>
<keyword evidence="1" id="KW-0812">Transmembrane</keyword>
<reference evidence="2 3" key="1">
    <citation type="submission" date="2024-01" db="EMBL/GenBank/DDBJ databases">
        <title>Genome assemblies of Stephania.</title>
        <authorList>
            <person name="Yang L."/>
        </authorList>
    </citation>
    <scope>NUCLEOTIDE SEQUENCE [LARGE SCALE GENOMIC DNA]</scope>
    <source>
        <strain evidence="2">JXDWG</strain>
        <tissue evidence="2">Leaf</tissue>
    </source>
</reference>
<keyword evidence="3" id="KW-1185">Reference proteome</keyword>
<keyword evidence="1" id="KW-0472">Membrane</keyword>
<organism evidence="2 3">
    <name type="scientific">Stephania cephalantha</name>
    <dbReference type="NCBI Taxonomy" id="152367"/>
    <lineage>
        <taxon>Eukaryota</taxon>
        <taxon>Viridiplantae</taxon>
        <taxon>Streptophyta</taxon>
        <taxon>Embryophyta</taxon>
        <taxon>Tracheophyta</taxon>
        <taxon>Spermatophyta</taxon>
        <taxon>Magnoliopsida</taxon>
        <taxon>Ranunculales</taxon>
        <taxon>Menispermaceae</taxon>
        <taxon>Menispermoideae</taxon>
        <taxon>Cissampelideae</taxon>
        <taxon>Stephania</taxon>
    </lineage>
</organism>
<accession>A0AAP0HXY7</accession>
<name>A0AAP0HXY7_9MAGN</name>